<comment type="similarity">
    <text evidence="1">Belongs to the VPS13 family.</text>
</comment>
<reference evidence="6" key="1">
    <citation type="submission" date="2022-11" db="UniProtKB">
        <authorList>
            <consortium name="WormBaseParasite"/>
        </authorList>
    </citation>
    <scope>IDENTIFICATION</scope>
</reference>
<dbReference type="PANTHER" id="PTHR16166:SF93">
    <property type="entry name" value="INTERMEMBRANE LIPID TRANSFER PROTEIN VPS13"/>
    <property type="match status" value="1"/>
</dbReference>
<feature type="region of interest" description="Disordered" evidence="2">
    <location>
        <begin position="60"/>
        <end position="79"/>
    </location>
</feature>
<dbReference type="PANTHER" id="PTHR16166">
    <property type="entry name" value="VACUOLAR PROTEIN SORTING-ASSOCIATED PROTEIN VPS13"/>
    <property type="match status" value="1"/>
</dbReference>
<proteinExistence type="inferred from homology"/>
<protein>
    <submittedName>
        <fullName evidence="6">Vacuolar protein sorting-associated protein 13C</fullName>
    </submittedName>
</protein>
<dbReference type="InterPro" id="IPR026847">
    <property type="entry name" value="VPS13"/>
</dbReference>
<feature type="compositionally biased region" description="Basic and acidic residues" evidence="2">
    <location>
        <begin position="67"/>
        <end position="79"/>
    </location>
</feature>
<dbReference type="InterPro" id="IPR056747">
    <property type="entry name" value="VPS13-like_M"/>
</dbReference>
<evidence type="ECO:0000256" key="2">
    <source>
        <dbReference type="SAM" id="MobiDB-lite"/>
    </source>
</evidence>
<evidence type="ECO:0000259" key="3">
    <source>
        <dbReference type="Pfam" id="PF25033"/>
    </source>
</evidence>
<dbReference type="GO" id="GO:0006623">
    <property type="term" value="P:protein targeting to vacuole"/>
    <property type="evidence" value="ECO:0007669"/>
    <property type="project" value="TreeGrafter"/>
</dbReference>
<feature type="domain" description="VPS13-like middle region" evidence="3">
    <location>
        <begin position="120"/>
        <end position="947"/>
    </location>
</feature>
<dbReference type="Proteomes" id="UP000887578">
    <property type="component" value="Unplaced"/>
</dbReference>
<accession>A0A914Q5H0</accession>
<dbReference type="WBParaSite" id="PDA_v2.g24219.t1">
    <property type="protein sequence ID" value="PDA_v2.g24219.t1"/>
    <property type="gene ID" value="PDA_v2.g24219"/>
</dbReference>
<name>A0A914Q5H0_9BILA</name>
<dbReference type="GO" id="GO:0045053">
    <property type="term" value="P:protein retention in Golgi apparatus"/>
    <property type="evidence" value="ECO:0007669"/>
    <property type="project" value="TreeGrafter"/>
</dbReference>
<sequence length="1461" mass="163438">MLHYIKFGALAEIKSFGEKLQAEIAELHKKDPEKAKEFSDNLDRVNRKISRQISESMLSIASHGSGKKKDEKIKRQVRRGEKSAAAAKVDISRIIDMYLNAHVHSLNVDIGFNEGPDTSLKISDITSTVSMKPKDMTVTAGLREITMKDETPNALHKKLLSVGGDKEVFHMDFTQYNRTAEEKKHMSLSDVDMSVKIRFAQLRFVFLNLWVNRMLTWIHPFQAEAALAAQQAQVAVSEKATETAQNVKQIMLESPPRLHLDIKLAAPAIIVPRISTSNDVFLVNLGQLELRNAFEKSNNALIDQMTIQLSDMHASVGVLVDGDSEKISSNTPLLKPISFSLSLFRNLNFSQIKDLPELAVKAYLPAIDVSMSQFDYALMMHTLAGNLAEGTPPPPAKPLPPPPRIGDAEANGGTELVKKKSGVEEKKASDTKGPPLPKNAKRIVFKFVMDKIHAGLYSSKRAIESNKGNIERNIKDAFASMKLQGLLVTGYMQEDNGLDVAITLDTFSMSDEREGKNTIKQLMDKKPGKQNAEQKFVQLKFNQNYRGDKDIIINSSAFFLFLSPEFLGQLASFFVAPPPPEANNVPPEFIAKKRFAEQQAALTATPTTTTSKPKTPVATPDVPVAGGGALALRGSIQDIEIILIENALNPKNSQALILSFSAVLDGETKDGKQKINGQVKDLQIVSTYFAEEMRHLVNYYVLNRMNILLDVEIDMETQDQIVSGKIDTVHLKVSPDVIRLLSAVATQFSEHRIEGVDTHDPKKPIIAKYPNYWFKKKFNRHEYWWFSDVAEEAIEGFEPQLDVLPIPKRMEKAVFSIDKFIITLEVGTDDDTVPMILLESTLRSTAANWSSRLSCDAEMKLQISYYNEKFSVWEPIIEPVLKEKHGVPSWEKWNVTAKVRSASEDEDSEEGAAAPPKMQISIDAVDVMNITVTKSLLNLLTQLSNAFEKAAKQISPPKARPLPGTSPYLILNDSGVAVKVANSDSLKVSENGDLIDATHGDFVELNIIGYQQPIGLQFSDDTQKAELCLELMSTTREINVMRAEKRAMRLPKQAPSGRQWTLVVDTNIEQSRRVVTLKSLVSFLNHTDTPLEIQSLRDTTLDLCGIIENDDEALNVPLPLLYTPTGEFFIRPANDQYESSNESFSWHNLETKHRGVVRCNLSSDERQCLYFDLVAIEEPVLGEVGPNQVDKQWTIHIYPPMVLRNLLPFPIKVLEPMAFTLEGGDEIPVNVVPGHRMIYTLEYEESYTARLDILEERTELDCITFVADKDANKKLHLGIHWSTQNRRLDCQLYAPFWLVNNTNKTLCYMEPTSSGVLPKTSSCRCSMSRRGSHNKPEYCIKHEPNNNPILLPFADKNVASKKKAKVKVGNSAWSDEFPLDTAGTAARVICPDELCQYELTVDIQVCQSGLTKVVSFAPFYLCHNDSKFDMQVREPGASTWTLVPAEAVAGIWPMQKEKRKL</sequence>
<dbReference type="Pfam" id="PF25036">
    <property type="entry name" value="VPS13_VAB"/>
    <property type="match status" value="1"/>
</dbReference>
<evidence type="ECO:0000313" key="6">
    <source>
        <dbReference type="WBParaSite" id="PDA_v2.g24219.t1"/>
    </source>
</evidence>
<dbReference type="InterPro" id="IPR009543">
    <property type="entry name" value="VPS13_VAB"/>
</dbReference>
<keyword evidence="5" id="KW-1185">Reference proteome</keyword>
<evidence type="ECO:0000256" key="1">
    <source>
        <dbReference type="ARBA" id="ARBA00006545"/>
    </source>
</evidence>
<organism evidence="5 6">
    <name type="scientific">Panagrolaimus davidi</name>
    <dbReference type="NCBI Taxonomy" id="227884"/>
    <lineage>
        <taxon>Eukaryota</taxon>
        <taxon>Metazoa</taxon>
        <taxon>Ecdysozoa</taxon>
        <taxon>Nematoda</taxon>
        <taxon>Chromadorea</taxon>
        <taxon>Rhabditida</taxon>
        <taxon>Tylenchina</taxon>
        <taxon>Panagrolaimomorpha</taxon>
        <taxon>Panagrolaimoidea</taxon>
        <taxon>Panagrolaimidae</taxon>
        <taxon>Panagrolaimus</taxon>
    </lineage>
</organism>
<evidence type="ECO:0000259" key="4">
    <source>
        <dbReference type="Pfam" id="PF25036"/>
    </source>
</evidence>
<feature type="region of interest" description="Disordered" evidence="2">
    <location>
        <begin position="601"/>
        <end position="620"/>
    </location>
</feature>
<feature type="domain" description="Vacuolar protein sorting-associated protein 13 VPS13 adaptor binding" evidence="4">
    <location>
        <begin position="1018"/>
        <end position="1449"/>
    </location>
</feature>
<feature type="region of interest" description="Disordered" evidence="2">
    <location>
        <begin position="389"/>
        <end position="437"/>
    </location>
</feature>
<feature type="compositionally biased region" description="Pro residues" evidence="2">
    <location>
        <begin position="391"/>
        <end position="404"/>
    </location>
</feature>
<dbReference type="Pfam" id="PF25033">
    <property type="entry name" value="VPS13_M"/>
    <property type="match status" value="1"/>
</dbReference>
<evidence type="ECO:0000313" key="5">
    <source>
        <dbReference type="Proteomes" id="UP000887578"/>
    </source>
</evidence>
<feature type="compositionally biased region" description="Basic and acidic residues" evidence="2">
    <location>
        <begin position="416"/>
        <end position="430"/>
    </location>
</feature>